<evidence type="ECO:0000313" key="2">
    <source>
        <dbReference type="EMBL" id="KAL3881411.1"/>
    </source>
</evidence>
<feature type="region of interest" description="Disordered" evidence="1">
    <location>
        <begin position="389"/>
        <end position="423"/>
    </location>
</feature>
<name>A0ABD3X731_SINWO</name>
<feature type="region of interest" description="Disordered" evidence="1">
    <location>
        <begin position="186"/>
        <end position="211"/>
    </location>
</feature>
<keyword evidence="3" id="KW-1185">Reference proteome</keyword>
<proteinExistence type="predicted"/>
<sequence length="530" mass="58916">MTSPRVRFNLGDEEKKVERDLSHILHPVQRLNEVRNTRVPDREKGPTRQNRLKHSIKNDLPVIQELEEGAKKRGRVDLSSEPFNSHGNNENGKKKCSNVVCDNDTKQKSPKMRGHVKNSYVWNSSVSLESPNVAENIVSEKNEFQKDERNSKLSFQCSREIKSQDGTDSDQSKLQEIKKAQNKVCERRKLASDSGDSFNASNGDISGETSGKTKRKVKLSTFCSLKSTESSNGADCGIKVKHKITNTQSNEKLYKLKGHESLGTSKNVHLNYDQIQADSDVSKSRKDYGHLSLSMVKPAKVGNNGNVKDCKTIEPKPCICANGGCVTCLIGRASKAITSDVDKLLLKSVLPHDFYDRYSRTTRNRQTSLNKSVPEVIQISKPIVSSVIASHAPSPARPMSSPPAPPSSSLEGGSQEIGSESVLSKTDLKSSFDVTLEAGSRKLDAHAKCKPKCNPLVQMDETNGTRMTVIRRPKRLRLRKVPNCTKSKHEVIIESPYNVESLGVTFCIPDYNPWMKRKQSNDQTLVPSFV</sequence>
<organism evidence="2 3">
    <name type="scientific">Sinanodonta woodiana</name>
    <name type="common">Chinese pond mussel</name>
    <name type="synonym">Anodonta woodiana</name>
    <dbReference type="NCBI Taxonomy" id="1069815"/>
    <lineage>
        <taxon>Eukaryota</taxon>
        <taxon>Metazoa</taxon>
        <taxon>Spiralia</taxon>
        <taxon>Lophotrochozoa</taxon>
        <taxon>Mollusca</taxon>
        <taxon>Bivalvia</taxon>
        <taxon>Autobranchia</taxon>
        <taxon>Heteroconchia</taxon>
        <taxon>Palaeoheterodonta</taxon>
        <taxon>Unionida</taxon>
        <taxon>Unionoidea</taxon>
        <taxon>Unionidae</taxon>
        <taxon>Unioninae</taxon>
        <taxon>Sinanodonta</taxon>
    </lineage>
</organism>
<dbReference type="EMBL" id="JBJQND010000003">
    <property type="protein sequence ID" value="KAL3881411.1"/>
    <property type="molecule type" value="Genomic_DNA"/>
</dbReference>
<feature type="region of interest" description="Disordered" evidence="1">
    <location>
        <begin position="70"/>
        <end position="113"/>
    </location>
</feature>
<feature type="compositionally biased region" description="Polar residues" evidence="1">
    <location>
        <begin position="194"/>
        <end position="210"/>
    </location>
</feature>
<feature type="compositionally biased region" description="Basic and acidic residues" evidence="1">
    <location>
        <begin position="36"/>
        <end position="46"/>
    </location>
</feature>
<accession>A0ABD3X731</accession>
<dbReference type="AlphaFoldDB" id="A0ABD3X731"/>
<feature type="compositionally biased region" description="Polar residues" evidence="1">
    <location>
        <begin position="410"/>
        <end position="423"/>
    </location>
</feature>
<reference evidence="2 3" key="1">
    <citation type="submission" date="2024-11" db="EMBL/GenBank/DDBJ databases">
        <title>Chromosome-level genome assembly of the freshwater bivalve Anodonta woodiana.</title>
        <authorList>
            <person name="Chen X."/>
        </authorList>
    </citation>
    <scope>NUCLEOTIDE SEQUENCE [LARGE SCALE GENOMIC DNA]</scope>
    <source>
        <strain evidence="2">MN2024</strain>
        <tissue evidence="2">Gills</tissue>
    </source>
</reference>
<feature type="compositionally biased region" description="Polar residues" evidence="1">
    <location>
        <begin position="81"/>
        <end position="90"/>
    </location>
</feature>
<dbReference type="Proteomes" id="UP001634394">
    <property type="component" value="Unassembled WGS sequence"/>
</dbReference>
<comment type="caution">
    <text evidence="2">The sequence shown here is derived from an EMBL/GenBank/DDBJ whole genome shotgun (WGS) entry which is preliminary data.</text>
</comment>
<feature type="region of interest" description="Disordered" evidence="1">
    <location>
        <begin position="36"/>
        <end position="58"/>
    </location>
</feature>
<gene>
    <name evidence="2" type="ORF">ACJMK2_027856</name>
</gene>
<feature type="compositionally biased region" description="Low complexity" evidence="1">
    <location>
        <begin position="389"/>
        <end position="399"/>
    </location>
</feature>
<evidence type="ECO:0000256" key="1">
    <source>
        <dbReference type="SAM" id="MobiDB-lite"/>
    </source>
</evidence>
<protein>
    <submittedName>
        <fullName evidence="2">Uncharacterized protein</fullName>
    </submittedName>
</protein>
<evidence type="ECO:0000313" key="3">
    <source>
        <dbReference type="Proteomes" id="UP001634394"/>
    </source>
</evidence>